<feature type="transmembrane region" description="Helical" evidence="1">
    <location>
        <begin position="199"/>
        <end position="219"/>
    </location>
</feature>
<dbReference type="EMBL" id="ABFZ02000022">
    <property type="protein sequence ID" value="EDS13958.1"/>
    <property type="molecule type" value="Genomic_DNA"/>
</dbReference>
<evidence type="ECO:0000313" key="3">
    <source>
        <dbReference type="Proteomes" id="UP000004713"/>
    </source>
</evidence>
<feature type="transmembrane region" description="Helical" evidence="1">
    <location>
        <begin position="67"/>
        <end position="86"/>
    </location>
</feature>
<dbReference type="HOGENOM" id="CLU_106196_0_0_10"/>
<organism evidence="2 3">
    <name type="scientific">Bacteroides stercoris ATCC 43183</name>
    <dbReference type="NCBI Taxonomy" id="449673"/>
    <lineage>
        <taxon>Bacteria</taxon>
        <taxon>Pseudomonadati</taxon>
        <taxon>Bacteroidota</taxon>
        <taxon>Bacteroidia</taxon>
        <taxon>Bacteroidales</taxon>
        <taxon>Bacteroidaceae</taxon>
        <taxon>Bacteroides</taxon>
    </lineage>
</organism>
<sequence length="237" mass="26254">METVVFVLMILVCFNFMLKQTYRKLRSVLVISVICALFVGLMWPYAIEQSKTQIADWLANPALMLDTSVVLSVEVVLQMTFCMLAAHIQSAGPVKKRVLWAYKALRWFPGILVFPVLFCGLVALIFSFPGVSFSLIAWSMAAAVFVLIPAGSFLLRWLLPEKELRLELLFLANALIAILGIIATVNGRTAVKGIDEVDWGALAGLTILLVAGALVGMILRKVKLKRQTHYCPVKVDK</sequence>
<gene>
    <name evidence="2" type="ORF">BACSTE_03100</name>
</gene>
<feature type="transmembrane region" description="Helical" evidence="1">
    <location>
        <begin position="6"/>
        <end position="22"/>
    </location>
</feature>
<feature type="transmembrane region" description="Helical" evidence="1">
    <location>
        <begin position="29"/>
        <end position="47"/>
    </location>
</feature>
<keyword evidence="1" id="KW-0812">Transmembrane</keyword>
<feature type="transmembrane region" description="Helical" evidence="1">
    <location>
        <begin position="166"/>
        <end position="187"/>
    </location>
</feature>
<dbReference type="AlphaFoldDB" id="B0NUB5"/>
<evidence type="ECO:0000313" key="2">
    <source>
        <dbReference type="EMBL" id="EDS13958.1"/>
    </source>
</evidence>
<feature type="transmembrane region" description="Helical" evidence="1">
    <location>
        <begin position="135"/>
        <end position="159"/>
    </location>
</feature>
<keyword evidence="1" id="KW-0472">Membrane</keyword>
<name>B0NUB5_BACSE</name>
<reference evidence="2 3" key="1">
    <citation type="submission" date="2007-11" db="EMBL/GenBank/DDBJ databases">
        <title>Draft genome sequence of Bacteroides stercoris(ATCC 43183).</title>
        <authorList>
            <person name="Sudarsanam P."/>
            <person name="Ley R."/>
            <person name="Guruge J."/>
            <person name="Turnbaugh P.J."/>
            <person name="Mahowald M."/>
            <person name="Liep D."/>
            <person name="Gordon J."/>
        </authorList>
    </citation>
    <scope>NUCLEOTIDE SEQUENCE [LARGE SCALE GENOMIC DNA]</scope>
    <source>
        <strain evidence="2 3">ATCC 43183</strain>
    </source>
</reference>
<dbReference type="GeneID" id="31798292"/>
<feature type="transmembrane region" description="Helical" evidence="1">
    <location>
        <begin position="107"/>
        <end position="129"/>
    </location>
</feature>
<accession>B0NUB5</accession>
<evidence type="ECO:0000256" key="1">
    <source>
        <dbReference type="SAM" id="Phobius"/>
    </source>
</evidence>
<reference evidence="2 3" key="2">
    <citation type="submission" date="2007-11" db="EMBL/GenBank/DDBJ databases">
        <authorList>
            <person name="Fulton L."/>
            <person name="Clifton S."/>
            <person name="Fulton B."/>
            <person name="Xu J."/>
            <person name="Minx P."/>
            <person name="Pepin K.H."/>
            <person name="Johnson M."/>
            <person name="Thiruvilangam P."/>
            <person name="Bhonagiri V."/>
            <person name="Nash W.E."/>
            <person name="Mardis E.R."/>
            <person name="Wilson R.K."/>
        </authorList>
    </citation>
    <scope>NUCLEOTIDE SEQUENCE [LARGE SCALE GENOMIC DNA]</scope>
    <source>
        <strain evidence="2 3">ATCC 43183</strain>
    </source>
</reference>
<comment type="caution">
    <text evidence="2">The sequence shown here is derived from an EMBL/GenBank/DDBJ whole genome shotgun (WGS) entry which is preliminary data.</text>
</comment>
<dbReference type="RefSeq" id="WP_005657081.1">
    <property type="nucleotide sequence ID" value="NZ_CP102262.1"/>
</dbReference>
<dbReference type="eggNOG" id="ENOG50309BA">
    <property type="taxonomic scope" value="Bacteria"/>
</dbReference>
<dbReference type="Proteomes" id="UP000004713">
    <property type="component" value="Unassembled WGS sequence"/>
</dbReference>
<proteinExistence type="predicted"/>
<keyword evidence="1" id="KW-1133">Transmembrane helix</keyword>
<protein>
    <submittedName>
        <fullName evidence="2">Uncharacterized protein</fullName>
    </submittedName>
</protein>